<evidence type="ECO:0000313" key="2">
    <source>
        <dbReference type="Proteomes" id="UP000265520"/>
    </source>
</evidence>
<keyword evidence="2" id="KW-1185">Reference proteome</keyword>
<feature type="non-terminal residue" evidence="1">
    <location>
        <position position="1"/>
    </location>
</feature>
<dbReference type="AlphaFoldDB" id="A0A392RCL2"/>
<accession>A0A392RCL2</accession>
<proteinExistence type="predicted"/>
<dbReference type="Proteomes" id="UP000265520">
    <property type="component" value="Unassembled WGS sequence"/>
</dbReference>
<name>A0A392RCL2_9FABA</name>
<comment type="caution">
    <text evidence="1">The sequence shown here is derived from an EMBL/GenBank/DDBJ whole genome shotgun (WGS) entry which is preliminary data.</text>
</comment>
<evidence type="ECO:0000313" key="1">
    <source>
        <dbReference type="EMBL" id="MCI33999.1"/>
    </source>
</evidence>
<organism evidence="1 2">
    <name type="scientific">Trifolium medium</name>
    <dbReference type="NCBI Taxonomy" id="97028"/>
    <lineage>
        <taxon>Eukaryota</taxon>
        <taxon>Viridiplantae</taxon>
        <taxon>Streptophyta</taxon>
        <taxon>Embryophyta</taxon>
        <taxon>Tracheophyta</taxon>
        <taxon>Spermatophyta</taxon>
        <taxon>Magnoliopsida</taxon>
        <taxon>eudicotyledons</taxon>
        <taxon>Gunneridae</taxon>
        <taxon>Pentapetalae</taxon>
        <taxon>rosids</taxon>
        <taxon>fabids</taxon>
        <taxon>Fabales</taxon>
        <taxon>Fabaceae</taxon>
        <taxon>Papilionoideae</taxon>
        <taxon>50 kb inversion clade</taxon>
        <taxon>NPAAA clade</taxon>
        <taxon>Hologalegina</taxon>
        <taxon>IRL clade</taxon>
        <taxon>Trifolieae</taxon>
        <taxon>Trifolium</taxon>
    </lineage>
</organism>
<sequence>KQPYSLANALRKKKRKKNSALWLKLLQKIFEEEHCFCLLSLFIASPSQLVKEEEGVVLLLLLQLFR</sequence>
<reference evidence="1 2" key="1">
    <citation type="journal article" date="2018" name="Front. Plant Sci.">
        <title>Red Clover (Trifolium pratense) and Zigzag Clover (T. medium) - A Picture of Genomic Similarities and Differences.</title>
        <authorList>
            <person name="Dluhosova J."/>
            <person name="Istvanek J."/>
            <person name="Nedelnik J."/>
            <person name="Repkova J."/>
        </authorList>
    </citation>
    <scope>NUCLEOTIDE SEQUENCE [LARGE SCALE GENOMIC DNA]</scope>
    <source>
        <strain evidence="2">cv. 10/8</strain>
        <tissue evidence="1">Leaf</tissue>
    </source>
</reference>
<protein>
    <submittedName>
        <fullName evidence="1">Uncharacterized protein</fullName>
    </submittedName>
</protein>
<dbReference type="EMBL" id="LXQA010209297">
    <property type="protein sequence ID" value="MCI33999.1"/>
    <property type="molecule type" value="Genomic_DNA"/>
</dbReference>